<keyword evidence="2" id="KW-0808">Transferase</keyword>
<dbReference type="GO" id="GO:0008171">
    <property type="term" value="F:O-methyltransferase activity"/>
    <property type="evidence" value="ECO:0007669"/>
    <property type="project" value="InterPro"/>
</dbReference>
<dbReference type="Proteomes" id="UP001432027">
    <property type="component" value="Unassembled WGS sequence"/>
</dbReference>
<keyword evidence="3" id="KW-0949">S-adenosyl-L-methionine</keyword>
<keyword evidence="1" id="KW-0489">Methyltransferase</keyword>
<dbReference type="GO" id="GO:0032259">
    <property type="term" value="P:methylation"/>
    <property type="evidence" value="ECO:0007669"/>
    <property type="project" value="UniProtKB-KW"/>
</dbReference>
<dbReference type="CDD" id="cd02440">
    <property type="entry name" value="AdoMet_MTases"/>
    <property type="match status" value="1"/>
</dbReference>
<comment type="similarity">
    <text evidence="4">Belongs to the class I-like SAM-binding methyltransferase superfamily. Cation-dependent O-methyltransferase family.</text>
</comment>
<dbReference type="EMBL" id="BTSX01000003">
    <property type="protein sequence ID" value="GMS88303.1"/>
    <property type="molecule type" value="Genomic_DNA"/>
</dbReference>
<sequence length="236" mass="25278">NSKPSRFIITMSTVEKSYETEDKLIGYTAKISTASFSKLQQELQDRTLASTGDDGGMIGAPEVLEMGKAMINLTRATKVLDIGTFTGGSALAWSMELPANGQVISMDISHEHLNKVGLPVIQSAPELRAKIDFRLGSAVDILQSLIASGAAGSFSFAFIDADKGNYSRYYEQCLELLAPGGVIMIDNALWHGSVVDPKEPSAVAIDAANRRAAADSRVYNTLLNIGDGVNLIVKKH</sequence>
<evidence type="ECO:0000256" key="4">
    <source>
        <dbReference type="ARBA" id="ARBA00023453"/>
    </source>
</evidence>
<dbReference type="PANTHER" id="PTHR10509">
    <property type="entry name" value="O-METHYLTRANSFERASE-RELATED"/>
    <property type="match status" value="1"/>
</dbReference>
<evidence type="ECO:0000256" key="3">
    <source>
        <dbReference type="ARBA" id="ARBA00022691"/>
    </source>
</evidence>
<dbReference type="SUPFAM" id="SSF53335">
    <property type="entry name" value="S-adenosyl-L-methionine-dependent methyltransferases"/>
    <property type="match status" value="1"/>
</dbReference>
<accession>A0AAV5T659</accession>
<evidence type="ECO:0008006" key="7">
    <source>
        <dbReference type="Google" id="ProtNLM"/>
    </source>
</evidence>
<dbReference type="InterPro" id="IPR002935">
    <property type="entry name" value="SAM_O-MeTrfase"/>
</dbReference>
<evidence type="ECO:0000313" key="6">
    <source>
        <dbReference type="Proteomes" id="UP001432027"/>
    </source>
</evidence>
<evidence type="ECO:0000256" key="1">
    <source>
        <dbReference type="ARBA" id="ARBA00022603"/>
    </source>
</evidence>
<proteinExistence type="inferred from homology"/>
<name>A0AAV5T659_9BILA</name>
<feature type="non-terminal residue" evidence="5">
    <location>
        <position position="1"/>
    </location>
</feature>
<organism evidence="5 6">
    <name type="scientific">Pristionchus entomophagus</name>
    <dbReference type="NCBI Taxonomy" id="358040"/>
    <lineage>
        <taxon>Eukaryota</taxon>
        <taxon>Metazoa</taxon>
        <taxon>Ecdysozoa</taxon>
        <taxon>Nematoda</taxon>
        <taxon>Chromadorea</taxon>
        <taxon>Rhabditida</taxon>
        <taxon>Rhabditina</taxon>
        <taxon>Diplogasteromorpha</taxon>
        <taxon>Diplogasteroidea</taxon>
        <taxon>Neodiplogasteridae</taxon>
        <taxon>Pristionchus</taxon>
    </lineage>
</organism>
<dbReference type="PROSITE" id="PS51682">
    <property type="entry name" value="SAM_OMT_I"/>
    <property type="match status" value="1"/>
</dbReference>
<dbReference type="Gene3D" id="3.40.50.150">
    <property type="entry name" value="Vaccinia Virus protein VP39"/>
    <property type="match status" value="1"/>
</dbReference>
<protein>
    <recommendedName>
        <fullName evidence="7">O-methyltransferase</fullName>
    </recommendedName>
</protein>
<comment type="caution">
    <text evidence="5">The sequence shown here is derived from an EMBL/GenBank/DDBJ whole genome shotgun (WGS) entry which is preliminary data.</text>
</comment>
<reference evidence="5" key="1">
    <citation type="submission" date="2023-10" db="EMBL/GenBank/DDBJ databases">
        <title>Genome assembly of Pristionchus species.</title>
        <authorList>
            <person name="Yoshida K."/>
            <person name="Sommer R.J."/>
        </authorList>
    </citation>
    <scope>NUCLEOTIDE SEQUENCE</scope>
    <source>
        <strain evidence="5">RS0144</strain>
    </source>
</reference>
<dbReference type="PANTHER" id="PTHR10509:SF93">
    <property type="entry name" value="CATECHOL O-METHYLTRANSFERASE DOMAIN-CONTAINING PROTEIN 1"/>
    <property type="match status" value="1"/>
</dbReference>
<dbReference type="InterPro" id="IPR029063">
    <property type="entry name" value="SAM-dependent_MTases_sf"/>
</dbReference>
<dbReference type="InterPro" id="IPR050362">
    <property type="entry name" value="Cation-dep_OMT"/>
</dbReference>
<dbReference type="GO" id="GO:0008757">
    <property type="term" value="F:S-adenosylmethionine-dependent methyltransferase activity"/>
    <property type="evidence" value="ECO:0007669"/>
    <property type="project" value="TreeGrafter"/>
</dbReference>
<dbReference type="Pfam" id="PF01596">
    <property type="entry name" value="Methyltransf_3"/>
    <property type="match status" value="1"/>
</dbReference>
<dbReference type="AlphaFoldDB" id="A0AAV5T659"/>
<evidence type="ECO:0000256" key="2">
    <source>
        <dbReference type="ARBA" id="ARBA00022679"/>
    </source>
</evidence>
<keyword evidence="6" id="KW-1185">Reference proteome</keyword>
<evidence type="ECO:0000313" key="5">
    <source>
        <dbReference type="EMBL" id="GMS88303.1"/>
    </source>
</evidence>
<gene>
    <name evidence="5" type="ORF">PENTCL1PPCAC_10478</name>
</gene>